<dbReference type="EMBL" id="SNRY01002063">
    <property type="protein sequence ID" value="KAA6327012.1"/>
    <property type="molecule type" value="Genomic_DNA"/>
</dbReference>
<accession>A0A5J4QZR3</accession>
<protein>
    <submittedName>
        <fullName evidence="1">Uncharacterized protein</fullName>
    </submittedName>
</protein>
<gene>
    <name evidence="1" type="ORF">EZS27_023961</name>
</gene>
<comment type="caution">
    <text evidence="1">The sequence shown here is derived from an EMBL/GenBank/DDBJ whole genome shotgun (WGS) entry which is preliminary data.</text>
</comment>
<dbReference type="AlphaFoldDB" id="A0A5J4QZR3"/>
<sequence>MDIQQTPWLFVEKIIDSFNAKNNLTLEFSVYKSGGQGITIYRKIKKIKANNFSLMYSLENDLKKEEELALNSRVYIDKIFRYIPMCDFSFSNYDTVELYLNDIQQYLQTDIYIYKSSRSHHMFAPKLLTLREWSKFCGYLLLMNRPEQPFNVVDSRWIGHSLEQGFGALRFTCNSLYYLQEPLLFKILYYNCSNCGANSDHKK</sequence>
<organism evidence="1">
    <name type="scientific">termite gut metagenome</name>
    <dbReference type="NCBI Taxonomy" id="433724"/>
    <lineage>
        <taxon>unclassified sequences</taxon>
        <taxon>metagenomes</taxon>
        <taxon>organismal metagenomes</taxon>
    </lineage>
</organism>
<name>A0A5J4QZR3_9ZZZZ</name>
<dbReference type="InterPro" id="IPR056250">
    <property type="entry name" value="AEP-like"/>
</dbReference>
<evidence type="ECO:0000313" key="1">
    <source>
        <dbReference type="EMBL" id="KAA6327012.1"/>
    </source>
</evidence>
<proteinExistence type="predicted"/>
<reference evidence="1" key="1">
    <citation type="submission" date="2019-03" db="EMBL/GenBank/DDBJ databases">
        <title>Single cell metagenomics reveals metabolic interactions within the superorganism composed of flagellate Streblomastix strix and complex community of Bacteroidetes bacteria on its surface.</title>
        <authorList>
            <person name="Treitli S.C."/>
            <person name="Kolisko M."/>
            <person name="Husnik F."/>
            <person name="Keeling P."/>
            <person name="Hampl V."/>
        </authorList>
    </citation>
    <scope>NUCLEOTIDE SEQUENCE</scope>
    <source>
        <strain evidence="1">STM</strain>
    </source>
</reference>
<dbReference type="Pfam" id="PF24387">
    <property type="entry name" value="AEP-like"/>
    <property type="match status" value="1"/>
</dbReference>